<dbReference type="GO" id="GO:0008270">
    <property type="term" value="F:zinc ion binding"/>
    <property type="evidence" value="ECO:0007669"/>
    <property type="project" value="UniProtKB-KW"/>
</dbReference>
<evidence type="ECO:0000256" key="1">
    <source>
        <dbReference type="PROSITE-ProRule" id="PRU00047"/>
    </source>
</evidence>
<keyword evidence="1" id="KW-0479">Metal-binding</keyword>
<evidence type="ECO:0000259" key="2">
    <source>
        <dbReference type="PROSITE" id="PS50158"/>
    </source>
</evidence>
<organism evidence="3 4">
    <name type="scientific">Apis cerana cerana</name>
    <name type="common">Oriental honeybee</name>
    <dbReference type="NCBI Taxonomy" id="94128"/>
    <lineage>
        <taxon>Eukaryota</taxon>
        <taxon>Metazoa</taxon>
        <taxon>Ecdysozoa</taxon>
        <taxon>Arthropoda</taxon>
        <taxon>Hexapoda</taxon>
        <taxon>Insecta</taxon>
        <taxon>Pterygota</taxon>
        <taxon>Neoptera</taxon>
        <taxon>Endopterygota</taxon>
        <taxon>Hymenoptera</taxon>
        <taxon>Apocrita</taxon>
        <taxon>Aculeata</taxon>
        <taxon>Apoidea</taxon>
        <taxon>Anthophila</taxon>
        <taxon>Apidae</taxon>
        <taxon>Apis</taxon>
    </lineage>
</organism>
<keyword evidence="1" id="KW-0863">Zinc-finger</keyword>
<dbReference type="InterPro" id="IPR036875">
    <property type="entry name" value="Znf_CCHC_sf"/>
</dbReference>
<proteinExistence type="predicted"/>
<keyword evidence="1" id="KW-0862">Zinc</keyword>
<evidence type="ECO:0000313" key="4">
    <source>
        <dbReference type="Proteomes" id="UP000242457"/>
    </source>
</evidence>
<dbReference type="InterPro" id="IPR001878">
    <property type="entry name" value="Znf_CCHC"/>
</dbReference>
<feature type="domain" description="CCHC-type" evidence="2">
    <location>
        <begin position="69"/>
        <end position="85"/>
    </location>
</feature>
<dbReference type="GO" id="GO:0003676">
    <property type="term" value="F:nucleic acid binding"/>
    <property type="evidence" value="ECO:0007669"/>
    <property type="project" value="InterPro"/>
</dbReference>
<keyword evidence="4" id="KW-1185">Reference proteome</keyword>
<dbReference type="SUPFAM" id="SSF57756">
    <property type="entry name" value="Retrovirus zinc finger-like domains"/>
    <property type="match status" value="1"/>
</dbReference>
<name>A0A2A3E1E8_APICC</name>
<dbReference type="Gene3D" id="4.10.60.10">
    <property type="entry name" value="Zinc finger, CCHC-type"/>
    <property type="match status" value="1"/>
</dbReference>
<dbReference type="PROSITE" id="PS50158">
    <property type="entry name" value="ZF_CCHC"/>
    <property type="match status" value="1"/>
</dbReference>
<reference evidence="3 4" key="1">
    <citation type="submission" date="2014-07" db="EMBL/GenBank/DDBJ databases">
        <title>Genomic and transcriptomic analysis on Apis cerana provide comprehensive insights into honey bee biology.</title>
        <authorList>
            <person name="Diao Q."/>
            <person name="Sun L."/>
            <person name="Zheng H."/>
            <person name="Zheng H."/>
            <person name="Xu S."/>
            <person name="Wang S."/>
            <person name="Zeng Z."/>
            <person name="Hu F."/>
            <person name="Su S."/>
            <person name="Wu J."/>
        </authorList>
    </citation>
    <scope>NUCLEOTIDE SEQUENCE [LARGE SCALE GENOMIC DNA]</scope>
    <source>
        <tissue evidence="3">Pupae without intestine</tissue>
    </source>
</reference>
<dbReference type="SMART" id="SM00343">
    <property type="entry name" value="ZnF_C2HC"/>
    <property type="match status" value="2"/>
</dbReference>
<dbReference type="EMBL" id="KZ288559">
    <property type="protein sequence ID" value="PBC25076.1"/>
    <property type="molecule type" value="Genomic_DNA"/>
</dbReference>
<dbReference type="OrthoDB" id="7699172at2759"/>
<sequence>MKEQNLETNTKEMFHRQVRLAFKTSDRKKERCNWVLETSKEAREILIKKERIYIGWNCYKVQDYLVVTRCYKCHNFGHTAKYCRNDKEICSHCVEEGHAFKNCPNENKNPVCRNCKRSGKTSSYAVIDKACPFF</sequence>
<dbReference type="STRING" id="94128.A0A2A3E1E8"/>
<dbReference type="AlphaFoldDB" id="A0A2A3E1E8"/>
<accession>A0A2A3E1E8</accession>
<protein>
    <submittedName>
        <fullName evidence="3">Type I retrotransposable element protein</fullName>
    </submittedName>
</protein>
<evidence type="ECO:0000313" key="3">
    <source>
        <dbReference type="EMBL" id="PBC25076.1"/>
    </source>
</evidence>
<dbReference type="Proteomes" id="UP000242457">
    <property type="component" value="Unassembled WGS sequence"/>
</dbReference>
<gene>
    <name evidence="3" type="ORF">APICC_02130</name>
</gene>